<proteinExistence type="predicted"/>
<dbReference type="AlphaFoldDB" id="A0A426YAY7"/>
<accession>A0A426YAY7</accession>
<organism evidence="1 2">
    <name type="scientific">Ensete ventricosum</name>
    <name type="common">Abyssinian banana</name>
    <name type="synonym">Musa ensete</name>
    <dbReference type="NCBI Taxonomy" id="4639"/>
    <lineage>
        <taxon>Eukaryota</taxon>
        <taxon>Viridiplantae</taxon>
        <taxon>Streptophyta</taxon>
        <taxon>Embryophyta</taxon>
        <taxon>Tracheophyta</taxon>
        <taxon>Spermatophyta</taxon>
        <taxon>Magnoliopsida</taxon>
        <taxon>Liliopsida</taxon>
        <taxon>Zingiberales</taxon>
        <taxon>Musaceae</taxon>
        <taxon>Ensete</taxon>
    </lineage>
</organism>
<dbReference type="Proteomes" id="UP000287651">
    <property type="component" value="Unassembled WGS sequence"/>
</dbReference>
<dbReference type="EMBL" id="AMZH03013687">
    <property type="protein sequence ID" value="RRT48858.1"/>
    <property type="molecule type" value="Genomic_DNA"/>
</dbReference>
<comment type="caution">
    <text evidence="1">The sequence shown here is derived from an EMBL/GenBank/DDBJ whole genome shotgun (WGS) entry which is preliminary data.</text>
</comment>
<evidence type="ECO:0000313" key="1">
    <source>
        <dbReference type="EMBL" id="RRT48858.1"/>
    </source>
</evidence>
<reference evidence="1 2" key="1">
    <citation type="journal article" date="2014" name="Agronomy (Basel)">
        <title>A Draft Genome Sequence for Ensete ventricosum, the Drought-Tolerant Tree Against Hunger.</title>
        <authorList>
            <person name="Harrison J."/>
            <person name="Moore K.A."/>
            <person name="Paszkiewicz K."/>
            <person name="Jones T."/>
            <person name="Grant M."/>
            <person name="Ambacheew D."/>
            <person name="Muzemil S."/>
            <person name="Studholme D.J."/>
        </authorList>
    </citation>
    <scope>NUCLEOTIDE SEQUENCE [LARGE SCALE GENOMIC DNA]</scope>
</reference>
<gene>
    <name evidence="1" type="ORF">B296_00017210</name>
</gene>
<protein>
    <submittedName>
        <fullName evidence="1">Uncharacterized protein</fullName>
    </submittedName>
</protein>
<name>A0A426YAY7_ENSVE</name>
<evidence type="ECO:0000313" key="2">
    <source>
        <dbReference type="Proteomes" id="UP000287651"/>
    </source>
</evidence>
<sequence>MESSSGGGGAPGIHRQDIQAAIVTAAELRALHAALRQGSTGGSPAVVRLPAGASPSVSCGANQLAVPEDYPVFTPVSSCGSLDSAFAPLPCEVLDVRIVL</sequence>